<dbReference type="AlphaFoldDB" id="A0A6N8CS34"/>
<accession>A0A6N8CS34</accession>
<keyword evidence="2" id="KW-1185">Reference proteome</keyword>
<evidence type="ECO:0000313" key="2">
    <source>
        <dbReference type="Proteomes" id="UP000440978"/>
    </source>
</evidence>
<reference evidence="1 2" key="1">
    <citation type="submission" date="2019-11" db="EMBL/GenBank/DDBJ databases">
        <title>Terrilactibacillus tamarindus sp. nov. BCM23-1 isolated from bark of Tamarindus indica.</title>
        <authorList>
            <person name="Kingkaew E."/>
            <person name="Tanasupawat S."/>
        </authorList>
    </citation>
    <scope>NUCLEOTIDE SEQUENCE [LARGE SCALE GENOMIC DNA]</scope>
    <source>
        <strain evidence="1 2">BCM23-1</strain>
    </source>
</reference>
<dbReference type="Pfam" id="PF12900">
    <property type="entry name" value="Pyridox_ox_2"/>
    <property type="match status" value="1"/>
</dbReference>
<organism evidence="1 2">
    <name type="scientific">Terrilactibacillus tamarindi</name>
    <dbReference type="NCBI Taxonomy" id="2599694"/>
    <lineage>
        <taxon>Bacteria</taxon>
        <taxon>Bacillati</taxon>
        <taxon>Bacillota</taxon>
        <taxon>Bacilli</taxon>
        <taxon>Bacillales</taxon>
        <taxon>Bacillaceae</taxon>
        <taxon>Terrilactibacillus</taxon>
    </lineage>
</organism>
<dbReference type="PANTHER" id="PTHR34071:SF2">
    <property type="entry name" value="FLAVIN-NUCLEOTIDE-BINDING PROTEIN"/>
    <property type="match status" value="1"/>
</dbReference>
<dbReference type="Gene3D" id="2.30.110.10">
    <property type="entry name" value="Electron Transport, Fmn-binding Protein, Chain A"/>
    <property type="match status" value="1"/>
</dbReference>
<dbReference type="EMBL" id="WNHB01000010">
    <property type="protein sequence ID" value="MTT31873.1"/>
    <property type="molecule type" value="Genomic_DNA"/>
</dbReference>
<name>A0A6N8CS34_9BACI</name>
<dbReference type="InterPro" id="IPR024747">
    <property type="entry name" value="Pyridox_Oxase-rel"/>
</dbReference>
<dbReference type="PANTHER" id="PTHR34071">
    <property type="entry name" value="5-NITROIMIDAZOLE ANTIBIOTICS RESISTANCE PROTEIN, NIMA-FAMILY-RELATED PROTEIN-RELATED"/>
    <property type="match status" value="1"/>
</dbReference>
<comment type="caution">
    <text evidence="1">The sequence shown here is derived from an EMBL/GenBank/DDBJ whole genome shotgun (WGS) entry which is preliminary data.</text>
</comment>
<dbReference type="Proteomes" id="UP000440978">
    <property type="component" value="Unassembled WGS sequence"/>
</dbReference>
<sequence length="135" mass="15123">MSAIRYALRECQDESKIESFLENARIGFLGLSDSQTPYVVPLNFIWFDGSIYFHGADSGRKTSILREHSATCFTICEEYGTITHPVPAHTDTAYMSVMIFGQAEPVTDLDEATQVMQHMLDKVKLPSVGGFFIPH</sequence>
<dbReference type="InterPro" id="IPR012349">
    <property type="entry name" value="Split_barrel_FMN-bd"/>
</dbReference>
<dbReference type="SUPFAM" id="SSF50475">
    <property type="entry name" value="FMN-binding split barrel"/>
    <property type="match status" value="1"/>
</dbReference>
<proteinExistence type="predicted"/>
<dbReference type="OrthoDB" id="9794935at2"/>
<protein>
    <submittedName>
        <fullName evidence="1">Pyridoxamine 5'-phosphate oxidase family protein</fullName>
    </submittedName>
</protein>
<evidence type="ECO:0000313" key="1">
    <source>
        <dbReference type="EMBL" id="MTT31873.1"/>
    </source>
</evidence>
<gene>
    <name evidence="1" type="ORF">GMB86_07595</name>
</gene>
<dbReference type="RefSeq" id="WP_155218351.1">
    <property type="nucleotide sequence ID" value="NZ_WNHB01000010.1"/>
</dbReference>